<dbReference type="PANTHER" id="PTHR23267">
    <property type="entry name" value="IMMUNOGLOBULIN LIGHT CHAIN"/>
    <property type="match status" value="1"/>
</dbReference>
<accession>A0A8D0G802</accession>
<dbReference type="InterPro" id="IPR013783">
    <property type="entry name" value="Ig-like_fold"/>
</dbReference>
<dbReference type="Ensembl" id="ENSSPUT00000004320.1">
    <property type="protein sequence ID" value="ENSSPUP00000004066.1"/>
    <property type="gene ID" value="ENSSPUG00000003138.1"/>
</dbReference>
<proteinExistence type="predicted"/>
<keyword evidence="1" id="KW-0732">Signal</keyword>
<name>A0A8D0G802_SPHPU</name>
<reference evidence="3" key="1">
    <citation type="submission" date="2025-08" db="UniProtKB">
        <authorList>
            <consortium name="Ensembl"/>
        </authorList>
    </citation>
    <scope>IDENTIFICATION</scope>
</reference>
<reference evidence="3" key="2">
    <citation type="submission" date="2025-09" db="UniProtKB">
        <authorList>
            <consortium name="Ensembl"/>
        </authorList>
    </citation>
    <scope>IDENTIFICATION</scope>
</reference>
<keyword evidence="4" id="KW-1185">Reference proteome</keyword>
<feature type="signal peptide" evidence="1">
    <location>
        <begin position="1"/>
        <end position="17"/>
    </location>
</feature>
<dbReference type="AlphaFoldDB" id="A0A8D0G802"/>
<dbReference type="SUPFAM" id="SSF48726">
    <property type="entry name" value="Immunoglobulin"/>
    <property type="match status" value="1"/>
</dbReference>
<feature type="domain" description="Ig-like" evidence="2">
    <location>
        <begin position="1"/>
        <end position="106"/>
    </location>
</feature>
<organism evidence="3 4">
    <name type="scientific">Sphenodon punctatus</name>
    <name type="common">Tuatara</name>
    <name type="synonym">Hatteria punctata</name>
    <dbReference type="NCBI Taxonomy" id="8508"/>
    <lineage>
        <taxon>Eukaryota</taxon>
        <taxon>Metazoa</taxon>
        <taxon>Chordata</taxon>
        <taxon>Craniata</taxon>
        <taxon>Vertebrata</taxon>
        <taxon>Euteleostomi</taxon>
        <taxon>Lepidosauria</taxon>
        <taxon>Sphenodontia</taxon>
        <taxon>Sphenodontidae</taxon>
        <taxon>Sphenodon</taxon>
    </lineage>
</organism>
<evidence type="ECO:0000259" key="2">
    <source>
        <dbReference type="PROSITE" id="PS50835"/>
    </source>
</evidence>
<dbReference type="InterPro" id="IPR007110">
    <property type="entry name" value="Ig-like_dom"/>
</dbReference>
<protein>
    <recommendedName>
        <fullName evidence="2">Ig-like domain-containing protein</fullName>
    </recommendedName>
</protein>
<dbReference type="InterPro" id="IPR013106">
    <property type="entry name" value="Ig_V-set"/>
</dbReference>
<dbReference type="SMART" id="SM00409">
    <property type="entry name" value="IG"/>
    <property type="match status" value="1"/>
</dbReference>
<dbReference type="Gene3D" id="2.60.40.10">
    <property type="entry name" value="Immunoglobulins"/>
    <property type="match status" value="1"/>
</dbReference>
<dbReference type="OMA" id="LAWWRIR"/>
<feature type="chain" id="PRO_5034797159" description="Ig-like domain-containing protein" evidence="1">
    <location>
        <begin position="18"/>
        <end position="118"/>
    </location>
</feature>
<dbReference type="PROSITE" id="PS50835">
    <property type="entry name" value="IG_LIKE"/>
    <property type="match status" value="1"/>
</dbReference>
<dbReference type="Proteomes" id="UP000694392">
    <property type="component" value="Unplaced"/>
</dbReference>
<dbReference type="InterPro" id="IPR036179">
    <property type="entry name" value="Ig-like_dom_sf"/>
</dbReference>
<sequence length="118" mass="12438">MAWALLFVMTQPPSVSASPGEIVTISCARNSGSISSSWNSWYQQKPGSAPVLIIYKDTERPSGISAHFSGSIDSSANTATLTISGVRGEDEADYYCAAGAPACTVTQANGEVRPKPFY</sequence>
<dbReference type="InterPro" id="IPR003599">
    <property type="entry name" value="Ig_sub"/>
</dbReference>
<evidence type="ECO:0000256" key="1">
    <source>
        <dbReference type="SAM" id="SignalP"/>
    </source>
</evidence>
<dbReference type="Pfam" id="PF07686">
    <property type="entry name" value="V-set"/>
    <property type="match status" value="1"/>
</dbReference>
<dbReference type="GeneTree" id="ENSGT00940000153120"/>
<dbReference type="SMART" id="SM00406">
    <property type="entry name" value="IGv"/>
    <property type="match status" value="1"/>
</dbReference>
<dbReference type="InterPro" id="IPR050150">
    <property type="entry name" value="IgV_Light_Chain"/>
</dbReference>
<evidence type="ECO:0000313" key="3">
    <source>
        <dbReference type="Ensembl" id="ENSSPUP00000004066.1"/>
    </source>
</evidence>
<evidence type="ECO:0000313" key="4">
    <source>
        <dbReference type="Proteomes" id="UP000694392"/>
    </source>
</evidence>